<dbReference type="CDD" id="cd02440">
    <property type="entry name" value="AdoMet_MTases"/>
    <property type="match status" value="1"/>
</dbReference>
<protein>
    <recommendedName>
        <fullName evidence="3">Methyltransferase type 11 domain-containing protein</fullName>
    </recommendedName>
</protein>
<gene>
    <name evidence="1" type="ORF">DFE_0983</name>
</gene>
<dbReference type="InterPro" id="IPR029063">
    <property type="entry name" value="SAM-dependent_MTases_sf"/>
</dbReference>
<dbReference type="Proteomes" id="UP000269883">
    <property type="component" value="Chromosome"/>
</dbReference>
<organism evidence="1 2">
    <name type="scientific">Desulfovibrio ferrophilus</name>
    <dbReference type="NCBI Taxonomy" id="241368"/>
    <lineage>
        <taxon>Bacteria</taxon>
        <taxon>Pseudomonadati</taxon>
        <taxon>Thermodesulfobacteriota</taxon>
        <taxon>Desulfovibrionia</taxon>
        <taxon>Desulfovibrionales</taxon>
        <taxon>Desulfovibrionaceae</taxon>
        <taxon>Desulfovibrio</taxon>
    </lineage>
</organism>
<keyword evidence="2" id="KW-1185">Reference proteome</keyword>
<dbReference type="KEGG" id="dfl:DFE_0983"/>
<dbReference type="Pfam" id="PF13489">
    <property type="entry name" value="Methyltransf_23"/>
    <property type="match status" value="1"/>
</dbReference>
<dbReference type="EMBL" id="AP017378">
    <property type="protein sequence ID" value="BBD07709.1"/>
    <property type="molecule type" value="Genomic_DNA"/>
</dbReference>
<evidence type="ECO:0000313" key="1">
    <source>
        <dbReference type="EMBL" id="BBD07709.1"/>
    </source>
</evidence>
<evidence type="ECO:0008006" key="3">
    <source>
        <dbReference type="Google" id="ProtNLM"/>
    </source>
</evidence>
<dbReference type="OrthoDB" id="8559822at2"/>
<reference evidence="1 2" key="1">
    <citation type="journal article" date="2018" name="Sci. Adv.">
        <title>Multi-heme cytochromes provide a pathway for survival in energy-limited environments.</title>
        <authorList>
            <person name="Deng X."/>
            <person name="Dohmae N."/>
            <person name="Nealson K.H."/>
            <person name="Hashimoto K."/>
            <person name="Okamoto A."/>
        </authorList>
    </citation>
    <scope>NUCLEOTIDE SEQUENCE [LARGE SCALE GENOMIC DNA]</scope>
    <source>
        <strain evidence="1 2">IS5</strain>
    </source>
</reference>
<evidence type="ECO:0000313" key="2">
    <source>
        <dbReference type="Proteomes" id="UP000269883"/>
    </source>
</evidence>
<accession>A0A2Z6AWT1</accession>
<dbReference type="Gene3D" id="3.40.50.150">
    <property type="entry name" value="Vaccinia Virus protein VP39"/>
    <property type="match status" value="1"/>
</dbReference>
<dbReference type="SUPFAM" id="SSF53335">
    <property type="entry name" value="S-adenosyl-L-methionine-dependent methyltransferases"/>
    <property type="match status" value="1"/>
</dbReference>
<dbReference type="RefSeq" id="WP_126377197.1">
    <property type="nucleotide sequence ID" value="NZ_AP017378.1"/>
</dbReference>
<dbReference type="AlphaFoldDB" id="A0A2Z6AWT1"/>
<proteinExistence type="predicted"/>
<sequence>MKHYVIGLFFLVLSKCKYHLAKYTPKPIDRVDDCINYDFSVVSQWEEHASKYFPNYSIQDKTILELGPGADLGIATILLSKGAESYYAFDIHDLVKNVQPDFYEKLIDKIAERSDSQDTLPPDLLDTVLTYSRTGEGKINYICKNTIDFSEIKDRQIDVVFSQAAFEHLDNPQQALSLLSTKCKSGSILVAQVDLKSHSRWVRSNDPLNIYKYNDFLYNLLSHKASPNRVRPSQYQSILKDNGWGDIQIITVKSAVEPYLTTARKYIQKEFLDDHIASLSIMILARKK</sequence>
<name>A0A2Z6AWT1_9BACT</name>